<keyword evidence="3" id="KW-1185">Reference proteome</keyword>
<feature type="transmembrane region" description="Helical" evidence="1">
    <location>
        <begin position="83"/>
        <end position="108"/>
    </location>
</feature>
<feature type="non-terminal residue" evidence="2">
    <location>
        <position position="138"/>
    </location>
</feature>
<comment type="caution">
    <text evidence="2">The sequence shown here is derived from an EMBL/GenBank/DDBJ whole genome shotgun (WGS) entry which is preliminary data.</text>
</comment>
<organism evidence="2 3">
    <name type="scientific">Georgenia thermotolerans</name>
    <dbReference type="NCBI Taxonomy" id="527326"/>
    <lineage>
        <taxon>Bacteria</taxon>
        <taxon>Bacillati</taxon>
        <taxon>Actinomycetota</taxon>
        <taxon>Actinomycetes</taxon>
        <taxon>Micrococcales</taxon>
        <taxon>Bogoriellaceae</taxon>
        <taxon>Georgenia</taxon>
    </lineage>
</organism>
<name>A0A7J5UIC8_9MICO</name>
<proteinExistence type="predicted"/>
<sequence>MSMRGRWQVGLVLALAVCAPLLLALVSGAATVHCVPVPGGWTQAGLTLALLGPDEACPYGSLAVGATTGQVLTVVVAVAVPAVLAHLALLTGAAGVLGAARSVVVAAARRLIRRLRPGPVRLPVRPRLAVVLGAAFAP</sequence>
<dbReference type="Proteomes" id="UP000451860">
    <property type="component" value="Unassembled WGS sequence"/>
</dbReference>
<gene>
    <name evidence="2" type="ORF">GB883_21005</name>
</gene>
<accession>A0A7J5UIC8</accession>
<dbReference type="RefSeq" id="WP_211489995.1">
    <property type="nucleotide sequence ID" value="NZ_WHJE01000263.1"/>
</dbReference>
<dbReference type="AlphaFoldDB" id="A0A7J5UIC8"/>
<keyword evidence="1" id="KW-0812">Transmembrane</keyword>
<protein>
    <submittedName>
        <fullName evidence="2">Uncharacterized protein</fullName>
    </submittedName>
</protein>
<evidence type="ECO:0000313" key="2">
    <source>
        <dbReference type="EMBL" id="KAE8762122.1"/>
    </source>
</evidence>
<evidence type="ECO:0000256" key="1">
    <source>
        <dbReference type="SAM" id="Phobius"/>
    </source>
</evidence>
<reference evidence="2 3" key="1">
    <citation type="submission" date="2019-10" db="EMBL/GenBank/DDBJ databases">
        <title>Georgenia wutianyii sp. nov. and Georgenia yuyongxinii sp. nov. isolated from plateau pika (Ochotona curzoniae) in the Qinghai-Tibet plateau of China.</title>
        <authorList>
            <person name="Tian Z."/>
        </authorList>
    </citation>
    <scope>NUCLEOTIDE SEQUENCE [LARGE SCALE GENOMIC DNA]</scope>
    <source>
        <strain evidence="2 3">DSM 21501</strain>
    </source>
</reference>
<evidence type="ECO:0000313" key="3">
    <source>
        <dbReference type="Proteomes" id="UP000451860"/>
    </source>
</evidence>
<dbReference type="EMBL" id="WHJE01000263">
    <property type="protein sequence ID" value="KAE8762122.1"/>
    <property type="molecule type" value="Genomic_DNA"/>
</dbReference>
<keyword evidence="1" id="KW-0472">Membrane</keyword>
<keyword evidence="1" id="KW-1133">Transmembrane helix</keyword>